<dbReference type="AlphaFoldDB" id="A0A9P1DPA4"/>
<name>A0A9P1DPA4_9DINO</name>
<evidence type="ECO:0000256" key="7">
    <source>
        <dbReference type="SAM" id="Phobius"/>
    </source>
</evidence>
<dbReference type="InterPro" id="IPR044770">
    <property type="entry name" value="MFS_spinster-like"/>
</dbReference>
<feature type="transmembrane region" description="Helical" evidence="7">
    <location>
        <begin position="477"/>
        <end position="497"/>
    </location>
</feature>
<feature type="transmembrane region" description="Helical" evidence="7">
    <location>
        <begin position="398"/>
        <end position="425"/>
    </location>
</feature>
<dbReference type="InterPro" id="IPR036259">
    <property type="entry name" value="MFS_trans_sf"/>
</dbReference>
<comment type="caution">
    <text evidence="8">The sequence shown here is derived from an EMBL/GenBank/DDBJ whole genome shotgun (WGS) entry which is preliminary data.</text>
</comment>
<dbReference type="EMBL" id="CAMXCT030006124">
    <property type="protein sequence ID" value="CAL4801301.1"/>
    <property type="molecule type" value="Genomic_DNA"/>
</dbReference>
<reference evidence="9" key="2">
    <citation type="submission" date="2024-04" db="EMBL/GenBank/DDBJ databases">
        <authorList>
            <person name="Chen Y."/>
            <person name="Shah S."/>
            <person name="Dougan E. K."/>
            <person name="Thang M."/>
            <person name="Chan C."/>
        </authorList>
    </citation>
    <scope>NUCLEOTIDE SEQUENCE [LARGE SCALE GENOMIC DNA]</scope>
</reference>
<reference evidence="8" key="1">
    <citation type="submission" date="2022-10" db="EMBL/GenBank/DDBJ databases">
        <authorList>
            <person name="Chen Y."/>
            <person name="Dougan E. K."/>
            <person name="Chan C."/>
            <person name="Rhodes N."/>
            <person name="Thang M."/>
        </authorList>
    </citation>
    <scope>NUCLEOTIDE SEQUENCE</scope>
</reference>
<dbReference type="Gene3D" id="1.20.1250.20">
    <property type="entry name" value="MFS general substrate transporter like domains"/>
    <property type="match status" value="1"/>
</dbReference>
<comment type="similarity">
    <text evidence="6">Belongs to the major facilitator superfamily. Spinster (TC 2.A.1.49) family.</text>
</comment>
<dbReference type="Pfam" id="PF07690">
    <property type="entry name" value="MFS_1"/>
    <property type="match status" value="1"/>
</dbReference>
<evidence type="ECO:0000256" key="6">
    <source>
        <dbReference type="ARBA" id="ARBA00024338"/>
    </source>
</evidence>
<keyword evidence="4 7" id="KW-1133">Transmembrane helix</keyword>
<accession>A0A9P1DPA4</accession>
<sequence>MWQHFEKEVILVPVIIGIAAPRSFAAMECFSKEIIFWFFCFGVPMFMAYNGGATAATVDTIQKVGGWSPTGIGLLGAMDKIGITMSAGIWGYVLQHVPSKVLLSAGLLVNAVSVAVFAVTQNGYLMYTTKMLIGFTEGLQWVWAPLWVARWADEEKLPLWINLSGCVAAGVGNGVGMLLAGSSTANGLPYAFPFQVEAAVLLLLLLLMVMVPTEKMAITSCLKVDQVKNEIMDSDRKIRTYSDDLMNLSIDHPPSRQSSEARARPRIRSGSFLHPVMVAEDMSIRQQLEELYSNKLYCRSAMAFASSNYVNAGLAFIWIRLFIELWTMEKQLSVVSYLLLTGVGGALGICHSSGIEGSHDPRLTLAYLRKAMCYSCLGAVMTMVGLSLQLIHGDIRHIFLILTWFGVVLLCMGIASTTGLIQIVCNNSVEDEKVRSFGVGLAQGINNFFGNCFGPLLPQMVMDLLIAAFHLNEKHALFSGAVSVVCIAFAVLGYVIAALRAVEHGQPAAPIEAQRMQVVPEDHATVREFSGAKASGPRKQKLWRIRDPERLEGAAVWRKPRAAMEIFLLVPIITDVWTAHIIL</sequence>
<evidence type="ECO:0000313" key="8">
    <source>
        <dbReference type="EMBL" id="CAI4013989.1"/>
    </source>
</evidence>
<dbReference type="InterPro" id="IPR011701">
    <property type="entry name" value="MFS"/>
</dbReference>
<evidence type="ECO:0000256" key="2">
    <source>
        <dbReference type="ARBA" id="ARBA00022448"/>
    </source>
</evidence>
<organism evidence="8">
    <name type="scientific">Cladocopium goreaui</name>
    <dbReference type="NCBI Taxonomy" id="2562237"/>
    <lineage>
        <taxon>Eukaryota</taxon>
        <taxon>Sar</taxon>
        <taxon>Alveolata</taxon>
        <taxon>Dinophyceae</taxon>
        <taxon>Suessiales</taxon>
        <taxon>Symbiodiniaceae</taxon>
        <taxon>Cladocopium</taxon>
    </lineage>
</organism>
<feature type="transmembrane region" description="Helical" evidence="7">
    <location>
        <begin position="334"/>
        <end position="350"/>
    </location>
</feature>
<feature type="transmembrane region" description="Helical" evidence="7">
    <location>
        <begin position="192"/>
        <end position="211"/>
    </location>
</feature>
<dbReference type="GO" id="GO:0016020">
    <property type="term" value="C:membrane"/>
    <property type="evidence" value="ECO:0007669"/>
    <property type="project" value="UniProtKB-SubCell"/>
</dbReference>
<keyword evidence="5 7" id="KW-0472">Membrane</keyword>
<feature type="transmembrane region" description="Helical" evidence="7">
    <location>
        <begin position="105"/>
        <end position="125"/>
    </location>
</feature>
<dbReference type="EMBL" id="CAMXCT010006124">
    <property type="protein sequence ID" value="CAI4013989.1"/>
    <property type="molecule type" value="Genomic_DNA"/>
</dbReference>
<feature type="transmembrane region" description="Helical" evidence="7">
    <location>
        <begin position="437"/>
        <end position="457"/>
    </location>
</feature>
<evidence type="ECO:0000256" key="1">
    <source>
        <dbReference type="ARBA" id="ARBA00004141"/>
    </source>
</evidence>
<gene>
    <name evidence="8" type="ORF">C1SCF055_LOCUS38920</name>
</gene>
<feature type="transmembrane region" description="Helical" evidence="7">
    <location>
        <begin position="35"/>
        <end position="58"/>
    </location>
</feature>
<dbReference type="OrthoDB" id="331466at2759"/>
<dbReference type="Proteomes" id="UP001152797">
    <property type="component" value="Unassembled WGS sequence"/>
</dbReference>
<evidence type="ECO:0000313" key="9">
    <source>
        <dbReference type="EMBL" id="CAL1167364.1"/>
    </source>
</evidence>
<evidence type="ECO:0000313" key="10">
    <source>
        <dbReference type="Proteomes" id="UP001152797"/>
    </source>
</evidence>
<evidence type="ECO:0000256" key="3">
    <source>
        <dbReference type="ARBA" id="ARBA00022692"/>
    </source>
</evidence>
<dbReference type="CDD" id="cd06174">
    <property type="entry name" value="MFS"/>
    <property type="match status" value="1"/>
</dbReference>
<feature type="transmembrane region" description="Helical" evidence="7">
    <location>
        <begin position="70"/>
        <end position="93"/>
    </location>
</feature>
<keyword evidence="3 7" id="KW-0812">Transmembrane</keyword>
<keyword evidence="10" id="KW-1185">Reference proteome</keyword>
<feature type="transmembrane region" description="Helical" evidence="7">
    <location>
        <begin position="309"/>
        <end position="328"/>
    </location>
</feature>
<dbReference type="GO" id="GO:0022857">
    <property type="term" value="F:transmembrane transporter activity"/>
    <property type="evidence" value="ECO:0007669"/>
    <property type="project" value="InterPro"/>
</dbReference>
<feature type="transmembrane region" description="Helical" evidence="7">
    <location>
        <begin position="159"/>
        <end position="180"/>
    </location>
</feature>
<keyword evidence="2" id="KW-0813">Transport</keyword>
<dbReference type="PANTHER" id="PTHR23505">
    <property type="entry name" value="SPINSTER"/>
    <property type="match status" value="1"/>
</dbReference>
<evidence type="ECO:0000256" key="5">
    <source>
        <dbReference type="ARBA" id="ARBA00023136"/>
    </source>
</evidence>
<dbReference type="EMBL" id="CAMXCT020006124">
    <property type="protein sequence ID" value="CAL1167364.1"/>
    <property type="molecule type" value="Genomic_DNA"/>
</dbReference>
<dbReference type="PANTHER" id="PTHR23505:SF9">
    <property type="entry name" value="PROTEIN, PUTATIVE-RELATED"/>
    <property type="match status" value="1"/>
</dbReference>
<comment type="subcellular location">
    <subcellularLocation>
        <location evidence="1">Membrane</location>
        <topology evidence="1">Multi-pass membrane protein</topology>
    </subcellularLocation>
</comment>
<proteinExistence type="inferred from homology"/>
<feature type="non-terminal residue" evidence="8">
    <location>
        <position position="583"/>
    </location>
</feature>
<evidence type="ECO:0008006" key="11">
    <source>
        <dbReference type="Google" id="ProtNLM"/>
    </source>
</evidence>
<protein>
    <recommendedName>
        <fullName evidence="11">Major facilitator superfamily (MFS) profile domain-containing protein</fullName>
    </recommendedName>
</protein>
<dbReference type="SUPFAM" id="SSF103473">
    <property type="entry name" value="MFS general substrate transporter"/>
    <property type="match status" value="1"/>
</dbReference>
<evidence type="ECO:0000256" key="4">
    <source>
        <dbReference type="ARBA" id="ARBA00022989"/>
    </source>
</evidence>
<feature type="transmembrane region" description="Helical" evidence="7">
    <location>
        <begin position="371"/>
        <end position="392"/>
    </location>
</feature>